<feature type="transmembrane region" description="Helical" evidence="2">
    <location>
        <begin position="59"/>
        <end position="80"/>
    </location>
</feature>
<comment type="subcellular location">
    <subcellularLocation>
        <location evidence="1">Membrane</location>
        <topology evidence="1">Multi-pass membrane protein</topology>
    </subcellularLocation>
</comment>
<dbReference type="STRING" id="1081108.A0A168FQY1"/>
<evidence type="ECO:0000313" key="5">
    <source>
        <dbReference type="Proteomes" id="UP000076881"/>
    </source>
</evidence>
<protein>
    <submittedName>
        <fullName evidence="4">ABC transporter</fullName>
    </submittedName>
</protein>
<keyword evidence="2" id="KW-0812">Transmembrane</keyword>
<dbReference type="Proteomes" id="UP000076881">
    <property type="component" value="Unassembled WGS sequence"/>
</dbReference>
<evidence type="ECO:0000256" key="2">
    <source>
        <dbReference type="SAM" id="Phobius"/>
    </source>
</evidence>
<keyword evidence="5" id="KW-1185">Reference proteome</keyword>
<evidence type="ECO:0000259" key="3">
    <source>
        <dbReference type="Pfam" id="PF24357"/>
    </source>
</evidence>
<dbReference type="Pfam" id="PF24357">
    <property type="entry name" value="TMD0_ABC"/>
    <property type="match status" value="1"/>
</dbReference>
<accession>A0A168FQY1</accession>
<gene>
    <name evidence="4" type="ORF">LEL_07498</name>
</gene>
<evidence type="ECO:0000313" key="4">
    <source>
        <dbReference type="EMBL" id="OAA75510.1"/>
    </source>
</evidence>
<keyword evidence="2" id="KW-0472">Membrane</keyword>
<feature type="domain" description="ABC transporter TMD0" evidence="3">
    <location>
        <begin position="10"/>
        <end position="146"/>
    </location>
</feature>
<feature type="transmembrane region" description="Helical" evidence="2">
    <location>
        <begin position="92"/>
        <end position="112"/>
    </location>
</feature>
<name>A0A168FQY1_CORDF</name>
<dbReference type="InterPro" id="IPR056227">
    <property type="entry name" value="TMD0_ABC"/>
</dbReference>
<evidence type="ECO:0000256" key="1">
    <source>
        <dbReference type="ARBA" id="ARBA00004141"/>
    </source>
</evidence>
<dbReference type="AlphaFoldDB" id="A0A168FQY1"/>
<dbReference type="EMBL" id="AZHF01000005">
    <property type="protein sequence ID" value="OAA75510.1"/>
    <property type="molecule type" value="Genomic_DNA"/>
</dbReference>
<comment type="caution">
    <text evidence="4">The sequence shown here is derived from an EMBL/GenBank/DDBJ whole genome shotgun (WGS) entry which is preliminary data.</text>
</comment>
<keyword evidence="2" id="KW-1133">Transmembrane helix</keyword>
<proteinExistence type="predicted"/>
<feature type="transmembrane region" description="Helical" evidence="2">
    <location>
        <begin position="30"/>
        <end position="47"/>
    </location>
</feature>
<dbReference type="GO" id="GO:0016020">
    <property type="term" value="C:membrane"/>
    <property type="evidence" value="ECO:0007669"/>
    <property type="project" value="UniProtKB-SubCell"/>
</dbReference>
<sequence>MSLPTDSYWWPPAFQIFDFSLKFEETMFEILPSSSFLFFGAATYLYYRCQPVYIRDSLLLWIKLAVAAVLVGLQLASMVLRLTYKHYRTETTSAASSLDLAASLGLCAVLYIEHRHAIRSSAFLALYLGLCLLLDAAESRSYFLRDLTPLGGITAAMAATRLALLIVEEIPKQHLIIDPEVPCSNSDIMAFQR</sequence>
<organism evidence="4 5">
    <name type="scientific">Akanthomyces lecanii RCEF 1005</name>
    <dbReference type="NCBI Taxonomy" id="1081108"/>
    <lineage>
        <taxon>Eukaryota</taxon>
        <taxon>Fungi</taxon>
        <taxon>Dikarya</taxon>
        <taxon>Ascomycota</taxon>
        <taxon>Pezizomycotina</taxon>
        <taxon>Sordariomycetes</taxon>
        <taxon>Hypocreomycetidae</taxon>
        <taxon>Hypocreales</taxon>
        <taxon>Cordycipitaceae</taxon>
        <taxon>Akanthomyces</taxon>
        <taxon>Cordyceps confragosa</taxon>
    </lineage>
</organism>
<reference evidence="4 5" key="1">
    <citation type="journal article" date="2016" name="Genome Biol. Evol.">
        <title>Divergent and convergent evolution of fungal pathogenicity.</title>
        <authorList>
            <person name="Shang Y."/>
            <person name="Xiao G."/>
            <person name="Zheng P."/>
            <person name="Cen K."/>
            <person name="Zhan S."/>
            <person name="Wang C."/>
        </authorList>
    </citation>
    <scope>NUCLEOTIDE SEQUENCE [LARGE SCALE GENOMIC DNA]</scope>
    <source>
        <strain evidence="4 5">RCEF 1005</strain>
    </source>
</reference>